<sequence length="166" mass="18738">MAKTPRSRNANNKVIQGKELDAYIKAELQAMVQEGLEKSPIQPATLHARLKAKGIIKGGVSTLTSRRDIINDYKLRQHNNHENGKRELTGKERAMLAQGRTGAAYISKADRLDSELQDYKARYERNVLAVTDIIEYVDSNLPINVEALLAEELIRELRTNGKRNRS</sequence>
<evidence type="ECO:0000313" key="2">
    <source>
        <dbReference type="Proteomes" id="UP000017800"/>
    </source>
</evidence>
<evidence type="ECO:0000313" key="1">
    <source>
        <dbReference type="EMBL" id="GAD91231.1"/>
    </source>
</evidence>
<protein>
    <submittedName>
        <fullName evidence="1">Uncharacterized protein</fullName>
    </submittedName>
</protein>
<reference evidence="1 2" key="1">
    <citation type="submission" date="2013-11" db="EMBL/GenBank/DDBJ databases">
        <title>Whole genome shotgun sequence of Vibrio halioticoli NBRC 102217.</title>
        <authorList>
            <person name="Isaki S."/>
            <person name="Kimura A."/>
            <person name="Ohji S."/>
            <person name="Hosoyama A."/>
            <person name="Fujita N."/>
            <person name="Hashimoto M."/>
            <person name="Hosoyama Y."/>
            <person name="Yamazoe A."/>
        </authorList>
    </citation>
    <scope>NUCLEOTIDE SEQUENCE [LARGE SCALE GENOMIC DNA]</scope>
    <source>
        <strain evidence="1 2">NBRC 102217</strain>
    </source>
</reference>
<dbReference type="EMBL" id="BAUJ01000076">
    <property type="protein sequence ID" value="GAD91231.1"/>
    <property type="molecule type" value="Genomic_DNA"/>
</dbReference>
<keyword evidence="2" id="KW-1185">Reference proteome</keyword>
<dbReference type="RefSeq" id="WP_023405523.1">
    <property type="nucleotide sequence ID" value="NZ_BAUJ01000076.1"/>
</dbReference>
<dbReference type="Proteomes" id="UP000017800">
    <property type="component" value="Unassembled WGS sequence"/>
</dbReference>
<comment type="caution">
    <text evidence="1">The sequence shown here is derived from an EMBL/GenBank/DDBJ whole genome shotgun (WGS) entry which is preliminary data.</text>
</comment>
<accession>V5FNR6</accession>
<dbReference type="eggNOG" id="ENOG50334EY">
    <property type="taxonomic scope" value="Bacteria"/>
</dbReference>
<organism evidence="1 2">
    <name type="scientific">Vibrio halioticoli NBRC 102217</name>
    <dbReference type="NCBI Taxonomy" id="1219072"/>
    <lineage>
        <taxon>Bacteria</taxon>
        <taxon>Pseudomonadati</taxon>
        <taxon>Pseudomonadota</taxon>
        <taxon>Gammaproteobacteria</taxon>
        <taxon>Vibrionales</taxon>
        <taxon>Vibrionaceae</taxon>
        <taxon>Vibrio</taxon>
    </lineage>
</organism>
<name>V5FNR6_9VIBR</name>
<proteinExistence type="predicted"/>
<dbReference type="OrthoDB" id="6705805at2"/>
<gene>
    <name evidence="1" type="ORF">VHA01S_076_00040</name>
</gene>
<dbReference type="AlphaFoldDB" id="V5FNR6"/>